<dbReference type="EMBL" id="CACRXK020005077">
    <property type="protein sequence ID" value="CAB4005033.1"/>
    <property type="molecule type" value="Genomic_DNA"/>
</dbReference>
<proteinExistence type="predicted"/>
<dbReference type="AlphaFoldDB" id="A0A7D9IEJ3"/>
<name>A0A7D9IEJ3_PARCT</name>
<evidence type="ECO:0000313" key="1">
    <source>
        <dbReference type="EMBL" id="CAB4005033.1"/>
    </source>
</evidence>
<evidence type="ECO:0000313" key="2">
    <source>
        <dbReference type="Proteomes" id="UP001152795"/>
    </source>
</evidence>
<sequence>MKGCHPQGKRNGAEKQITSTKQAKPTTPAPSPPKQHSPNQQNVNRPRQPVPEPRRELRLQTDMAIQRLGESEKDHPPTHEELFLFFQEMNKWECLDEHLVAMQEIQAESVATIICKTIATAQQELSRKCDENIECGHLADAMTYLASTSDTYYALQERTEDAINTYKLIKNQVHTNVEPQSDEPVEHAHTQDNLHYKCEPVKVVITIVFNTTIISTTEEIICNNT</sequence>
<gene>
    <name evidence="1" type="ORF">PACLA_8A068070</name>
</gene>
<dbReference type="Proteomes" id="UP001152795">
    <property type="component" value="Unassembled WGS sequence"/>
</dbReference>
<keyword evidence="2" id="KW-1185">Reference proteome</keyword>
<comment type="caution">
    <text evidence="1">The sequence shown here is derived from an EMBL/GenBank/DDBJ whole genome shotgun (WGS) entry which is preliminary data.</text>
</comment>
<organism evidence="1 2">
    <name type="scientific">Paramuricea clavata</name>
    <name type="common">Red gorgonian</name>
    <name type="synonym">Violescent sea-whip</name>
    <dbReference type="NCBI Taxonomy" id="317549"/>
    <lineage>
        <taxon>Eukaryota</taxon>
        <taxon>Metazoa</taxon>
        <taxon>Cnidaria</taxon>
        <taxon>Anthozoa</taxon>
        <taxon>Octocorallia</taxon>
        <taxon>Malacalcyonacea</taxon>
        <taxon>Plexauridae</taxon>
        <taxon>Paramuricea</taxon>
    </lineage>
</organism>
<reference evidence="1" key="1">
    <citation type="submission" date="2020-04" db="EMBL/GenBank/DDBJ databases">
        <authorList>
            <person name="Alioto T."/>
            <person name="Alioto T."/>
            <person name="Gomez Garrido J."/>
        </authorList>
    </citation>
    <scope>NUCLEOTIDE SEQUENCE</scope>
    <source>
        <strain evidence="1">A484AB</strain>
    </source>
</reference>
<protein>
    <submittedName>
        <fullName evidence="1">Uncharacterized protein</fullName>
    </submittedName>
</protein>
<accession>A0A7D9IEJ3</accession>